<organism evidence="1 2">
    <name type="scientific">Salix koriyanagi</name>
    <dbReference type="NCBI Taxonomy" id="2511006"/>
    <lineage>
        <taxon>Eukaryota</taxon>
        <taxon>Viridiplantae</taxon>
        <taxon>Streptophyta</taxon>
        <taxon>Embryophyta</taxon>
        <taxon>Tracheophyta</taxon>
        <taxon>Spermatophyta</taxon>
        <taxon>Magnoliopsida</taxon>
        <taxon>eudicotyledons</taxon>
        <taxon>Gunneridae</taxon>
        <taxon>Pentapetalae</taxon>
        <taxon>rosids</taxon>
        <taxon>fabids</taxon>
        <taxon>Malpighiales</taxon>
        <taxon>Salicaceae</taxon>
        <taxon>Saliceae</taxon>
        <taxon>Salix</taxon>
    </lineage>
</organism>
<dbReference type="AlphaFoldDB" id="A0A9Q0WRP1"/>
<protein>
    <submittedName>
        <fullName evidence="1">Uncharacterized protein</fullName>
    </submittedName>
</protein>
<accession>A0A9Q0WRP1</accession>
<reference evidence="1" key="2">
    <citation type="journal article" date="2023" name="Int. J. Mol. Sci.">
        <title>De Novo Assembly and Annotation of 11 Diverse Shrub Willow (Salix) Genomes Reveals Novel Gene Organization in Sex-Linked Regions.</title>
        <authorList>
            <person name="Hyden B."/>
            <person name="Feng K."/>
            <person name="Yates T.B."/>
            <person name="Jawdy S."/>
            <person name="Cereghino C."/>
            <person name="Smart L.B."/>
            <person name="Muchero W."/>
        </authorList>
    </citation>
    <scope>NUCLEOTIDE SEQUENCE</scope>
    <source>
        <tissue evidence="1">Shoot tip</tissue>
    </source>
</reference>
<proteinExistence type="predicted"/>
<comment type="caution">
    <text evidence="1">The sequence shown here is derived from an EMBL/GenBank/DDBJ whole genome shotgun (WGS) entry which is preliminary data.</text>
</comment>
<reference evidence="1" key="1">
    <citation type="submission" date="2022-11" db="EMBL/GenBank/DDBJ databases">
        <authorList>
            <person name="Hyden B.L."/>
            <person name="Feng K."/>
            <person name="Yates T."/>
            <person name="Jawdy S."/>
            <person name="Smart L.B."/>
            <person name="Muchero W."/>
        </authorList>
    </citation>
    <scope>NUCLEOTIDE SEQUENCE</scope>
    <source>
        <tissue evidence="1">Shoot tip</tissue>
    </source>
</reference>
<name>A0A9Q0WRP1_9ROSI</name>
<evidence type="ECO:0000313" key="2">
    <source>
        <dbReference type="Proteomes" id="UP001151752"/>
    </source>
</evidence>
<dbReference type="EMBL" id="JAPFFM010000002">
    <property type="protein sequence ID" value="KAJ6771819.1"/>
    <property type="molecule type" value="Genomic_DNA"/>
</dbReference>
<keyword evidence="2" id="KW-1185">Reference proteome</keyword>
<gene>
    <name evidence="1" type="ORF">OIU74_018125</name>
</gene>
<evidence type="ECO:0000313" key="1">
    <source>
        <dbReference type="EMBL" id="KAJ6771819.1"/>
    </source>
</evidence>
<sequence length="88" mass="10112">MPDIEPVIWPVCCEIVLPNLMQPVRWLDVIVQISLHFHARVGGNGRKIIWFDEAIWKKWNAVSVLAHMKMEQNSIPSLATIISMQHAL</sequence>
<dbReference type="Proteomes" id="UP001151752">
    <property type="component" value="Chromosome 10"/>
</dbReference>